<protein>
    <submittedName>
        <fullName evidence="2">AcrB/AcrD/AcrF family transporter</fullName>
    </submittedName>
</protein>
<feature type="transmembrane region" description="Helical" evidence="1">
    <location>
        <begin position="361"/>
        <end position="382"/>
    </location>
</feature>
<reference evidence="2 3" key="1">
    <citation type="submission" date="2013-04" db="EMBL/GenBank/DDBJ databases">
        <title>Oceanococcus atlanticus 22II-S10r2 Genome Sequencing.</title>
        <authorList>
            <person name="Lai Q."/>
            <person name="Li G."/>
            <person name="Shao Z."/>
        </authorList>
    </citation>
    <scope>NUCLEOTIDE SEQUENCE [LARGE SCALE GENOMIC DNA]</scope>
    <source>
        <strain evidence="2 3">22II-S10r2</strain>
    </source>
</reference>
<evidence type="ECO:0000256" key="1">
    <source>
        <dbReference type="SAM" id="Phobius"/>
    </source>
</evidence>
<proteinExistence type="predicted"/>
<sequence length="1033" mass="111767">MSIAQGAIEKPVLTWMLILILLLGGIWGFSDLGRLEDPAFTLKQALVVTQYPGATAQQVAEEVSEPLESAIQKMAEVDFITSRNQPGRSTITIDIKPTYDGNELPAIWKELRNRVADAALELPNGVAAPLVNDDFGDVFGLFYAVTAPGYSDAERHDIADFLRRELLTVANVADVELAGLPEEAIFVEPSMPIALNTSVAPDQFVGAIANANSVVQSGYIDTSGGRQVDILSPLGSQTVEDIAGLSIGIGSGEILNLRDVARVHRSRKPNPEQIIRFNGDEAFTLGIAGLSTANIVEVGHSVDRRLASLQDKIPAGVDVLPIYQQHRIVEKASNDFLINLILSVTIVVVVLALFMGWRAAVVVGGTLLLTIVGTLFFMAIFSIEMERISLGALIIAMGMLVDNAIVVAEGMQEAMRQGQRSTRAAREIGTKTQTPLLGATIIGIMAFAGIGLSPDATGEFLFSLFAVIGISLLLSWVLAITATPLLGHYLFSHADQHVATDSYDGALFRAYGRMLRRALHARWAVLLVLAAITLACFAAFGQIKQQFFPDSNTPMLFAHYQMPQGSTVEQTARNLEQVEGWLLERQEVTSVATFAGRGATRFMLTYPQELPDPAYGHLIIQTHRLDQIAPLRAALDGYAAEHLVEGEFRTARLVFGPGGGAPIEARISGPDPVVLRELAEAVSTRMAESSDQLLHIRTNWREQELSIRPTYATNRAQHAGVTRENIAESLKFSTEGMAAGFYREGDRQIPIIVRKQRDDPGQLIDQVVYSSVAQDFIPIEQLIDNFVYQPLNTMIHRRDRVPTITISADIPAELTAASVFSQIRAPIENMSLPLGYSLAWGGEFENASKAQASLGAQLPLSFLIMVVISVLLFNGLKQPLVIWLLVPMAVNGVTLGLLGTGLPFTFTALLGLLSLSGMLIKNGIVLVEEIDHVRRQGVELTQAIVRACTSRVRPVLLAAITTILGMAPLLTDAFFKSMAITIMGGLAFATILTLVAAPVLYHLLLAPKQGYASPAPVQSSGTTGTMLTCLRKH</sequence>
<feature type="transmembrane region" description="Helical" evidence="1">
    <location>
        <begin position="460"/>
        <end position="486"/>
    </location>
</feature>
<dbReference type="SUPFAM" id="SSF82714">
    <property type="entry name" value="Multidrug efflux transporter AcrB TolC docking domain, DN and DC subdomains"/>
    <property type="match status" value="2"/>
</dbReference>
<dbReference type="PRINTS" id="PR00702">
    <property type="entry name" value="ACRIFLAVINRP"/>
</dbReference>
<organism evidence="2 3">
    <name type="scientific">Oceanococcus atlanticus</name>
    <dbReference type="NCBI Taxonomy" id="1317117"/>
    <lineage>
        <taxon>Bacteria</taxon>
        <taxon>Pseudomonadati</taxon>
        <taxon>Pseudomonadota</taxon>
        <taxon>Gammaproteobacteria</taxon>
        <taxon>Chromatiales</taxon>
        <taxon>Oceanococcaceae</taxon>
        <taxon>Oceanococcus</taxon>
    </lineage>
</organism>
<dbReference type="Gene3D" id="3.30.70.1430">
    <property type="entry name" value="Multidrug efflux transporter AcrB pore domain"/>
    <property type="match status" value="2"/>
</dbReference>
<dbReference type="SUPFAM" id="SSF82693">
    <property type="entry name" value="Multidrug efflux transporter AcrB pore domain, PN1, PN2, PC1 and PC2 subdomains"/>
    <property type="match status" value="3"/>
</dbReference>
<dbReference type="InterPro" id="IPR001036">
    <property type="entry name" value="Acrflvin-R"/>
</dbReference>
<gene>
    <name evidence="2" type="ORF">ATO7_14038</name>
</gene>
<feature type="transmembrane region" description="Helical" evidence="1">
    <location>
        <begin position="880"/>
        <end position="898"/>
    </location>
</feature>
<dbReference type="Gene3D" id="3.30.70.1320">
    <property type="entry name" value="Multidrug efflux transporter AcrB pore domain like"/>
    <property type="match status" value="1"/>
</dbReference>
<comment type="caution">
    <text evidence="2">The sequence shown here is derived from an EMBL/GenBank/DDBJ whole genome shotgun (WGS) entry which is preliminary data.</text>
</comment>
<keyword evidence="1" id="KW-0472">Membrane</keyword>
<feature type="transmembrane region" description="Helical" evidence="1">
    <location>
        <begin position="904"/>
        <end position="927"/>
    </location>
</feature>
<feature type="transmembrane region" description="Helical" evidence="1">
    <location>
        <begin position="955"/>
        <end position="975"/>
    </location>
</feature>
<dbReference type="OrthoDB" id="9757940at2"/>
<dbReference type="PANTHER" id="PTHR32063:SF18">
    <property type="entry name" value="CATION EFFLUX SYSTEM PROTEIN"/>
    <property type="match status" value="1"/>
</dbReference>
<accession>A0A1Y1SCY6</accession>
<dbReference type="Gene3D" id="1.20.1640.10">
    <property type="entry name" value="Multidrug efflux transporter AcrB transmembrane domain"/>
    <property type="match status" value="2"/>
</dbReference>
<feature type="transmembrane region" description="Helical" evidence="1">
    <location>
        <begin position="854"/>
        <end position="873"/>
    </location>
</feature>
<evidence type="ECO:0000313" key="2">
    <source>
        <dbReference type="EMBL" id="ORE86423.1"/>
    </source>
</evidence>
<keyword evidence="3" id="KW-1185">Reference proteome</keyword>
<dbReference type="Proteomes" id="UP000192342">
    <property type="component" value="Unassembled WGS sequence"/>
</dbReference>
<dbReference type="GO" id="GO:0042910">
    <property type="term" value="F:xenobiotic transmembrane transporter activity"/>
    <property type="evidence" value="ECO:0007669"/>
    <property type="project" value="TreeGrafter"/>
</dbReference>
<feature type="transmembrane region" description="Helical" evidence="1">
    <location>
        <begin position="12"/>
        <end position="30"/>
    </location>
</feature>
<feature type="transmembrane region" description="Helical" evidence="1">
    <location>
        <begin position="436"/>
        <end position="454"/>
    </location>
</feature>
<dbReference type="Gene3D" id="3.30.70.1440">
    <property type="entry name" value="Multidrug efflux transporter AcrB pore domain"/>
    <property type="match status" value="1"/>
</dbReference>
<keyword evidence="1" id="KW-1133">Transmembrane helix</keyword>
<evidence type="ECO:0000313" key="3">
    <source>
        <dbReference type="Proteomes" id="UP000192342"/>
    </source>
</evidence>
<dbReference type="Pfam" id="PF00873">
    <property type="entry name" value="ACR_tran"/>
    <property type="match status" value="1"/>
</dbReference>
<feature type="transmembrane region" description="Helical" evidence="1">
    <location>
        <begin position="981"/>
        <end position="1004"/>
    </location>
</feature>
<keyword evidence="1" id="KW-0812">Transmembrane</keyword>
<dbReference type="EMBL" id="AQQV01000003">
    <property type="protein sequence ID" value="ORE86423.1"/>
    <property type="molecule type" value="Genomic_DNA"/>
</dbReference>
<feature type="transmembrane region" description="Helical" evidence="1">
    <location>
        <begin position="388"/>
        <end position="408"/>
    </location>
</feature>
<dbReference type="Gene3D" id="3.30.2090.10">
    <property type="entry name" value="Multidrug efflux transporter AcrB TolC docking domain, DN and DC subdomains"/>
    <property type="match status" value="2"/>
</dbReference>
<feature type="transmembrane region" description="Helical" evidence="1">
    <location>
        <begin position="523"/>
        <end position="543"/>
    </location>
</feature>
<dbReference type="AlphaFoldDB" id="A0A1Y1SCY6"/>
<dbReference type="InterPro" id="IPR027463">
    <property type="entry name" value="AcrB_DN_DC_subdom"/>
</dbReference>
<dbReference type="STRING" id="1317117.ATO7_14038"/>
<dbReference type="RefSeq" id="WP_083562763.1">
    <property type="nucleotide sequence ID" value="NZ_AQQV01000003.1"/>
</dbReference>
<dbReference type="SUPFAM" id="SSF82866">
    <property type="entry name" value="Multidrug efflux transporter AcrB transmembrane domain"/>
    <property type="match status" value="2"/>
</dbReference>
<dbReference type="PANTHER" id="PTHR32063">
    <property type="match status" value="1"/>
</dbReference>
<name>A0A1Y1SCY6_9GAMM</name>
<dbReference type="GO" id="GO:0005886">
    <property type="term" value="C:plasma membrane"/>
    <property type="evidence" value="ECO:0007669"/>
    <property type="project" value="TreeGrafter"/>
</dbReference>
<feature type="transmembrane region" description="Helical" evidence="1">
    <location>
        <begin position="336"/>
        <end position="354"/>
    </location>
</feature>